<proteinExistence type="predicted"/>
<dbReference type="RefSeq" id="XP_031908995.1">
    <property type="nucleotide sequence ID" value="XM_032055874.1"/>
</dbReference>
<gene>
    <name evidence="1" type="ORF">BDV38DRAFT_259940</name>
</gene>
<evidence type="ECO:0000313" key="2">
    <source>
        <dbReference type="Proteomes" id="UP000325672"/>
    </source>
</evidence>
<dbReference type="Proteomes" id="UP000325672">
    <property type="component" value="Unassembled WGS sequence"/>
</dbReference>
<evidence type="ECO:0000313" key="1">
    <source>
        <dbReference type="EMBL" id="KAE8132932.1"/>
    </source>
</evidence>
<name>A0A5N6SE44_ASPPS</name>
<sequence>MLTSILPASPLYINADIPEHIVLCKPRSTRQWFTHELTCGEFATGPYDQWLPLSRAMV</sequence>
<accession>A0A5N6SE44</accession>
<dbReference type="EMBL" id="ML743624">
    <property type="protein sequence ID" value="KAE8132932.1"/>
    <property type="molecule type" value="Genomic_DNA"/>
</dbReference>
<organism evidence="1 2">
    <name type="scientific">Aspergillus pseudotamarii</name>
    <dbReference type="NCBI Taxonomy" id="132259"/>
    <lineage>
        <taxon>Eukaryota</taxon>
        <taxon>Fungi</taxon>
        <taxon>Dikarya</taxon>
        <taxon>Ascomycota</taxon>
        <taxon>Pezizomycotina</taxon>
        <taxon>Eurotiomycetes</taxon>
        <taxon>Eurotiomycetidae</taxon>
        <taxon>Eurotiales</taxon>
        <taxon>Aspergillaceae</taxon>
        <taxon>Aspergillus</taxon>
        <taxon>Aspergillus subgen. Circumdati</taxon>
    </lineage>
</organism>
<reference evidence="1 2" key="1">
    <citation type="submission" date="2019-04" db="EMBL/GenBank/DDBJ databases">
        <title>Friends and foes A comparative genomics study of 23 Aspergillus species from section Flavi.</title>
        <authorList>
            <consortium name="DOE Joint Genome Institute"/>
            <person name="Kjaerbolling I."/>
            <person name="Vesth T."/>
            <person name="Frisvad J.C."/>
            <person name="Nybo J.L."/>
            <person name="Theobald S."/>
            <person name="Kildgaard S."/>
            <person name="Isbrandt T."/>
            <person name="Kuo A."/>
            <person name="Sato A."/>
            <person name="Lyhne E.K."/>
            <person name="Kogle M.E."/>
            <person name="Wiebenga A."/>
            <person name="Kun R.S."/>
            <person name="Lubbers R.J."/>
            <person name="Makela M.R."/>
            <person name="Barry K."/>
            <person name="Chovatia M."/>
            <person name="Clum A."/>
            <person name="Daum C."/>
            <person name="Haridas S."/>
            <person name="He G."/>
            <person name="LaButti K."/>
            <person name="Lipzen A."/>
            <person name="Mondo S."/>
            <person name="Riley R."/>
            <person name="Salamov A."/>
            <person name="Simmons B.A."/>
            <person name="Magnuson J.K."/>
            <person name="Henrissat B."/>
            <person name="Mortensen U.H."/>
            <person name="Larsen T.O."/>
            <person name="Devries R.P."/>
            <person name="Grigoriev I.V."/>
            <person name="Machida M."/>
            <person name="Baker S.E."/>
            <person name="Andersen M.R."/>
        </authorList>
    </citation>
    <scope>NUCLEOTIDE SEQUENCE [LARGE SCALE GENOMIC DNA]</scope>
    <source>
        <strain evidence="1 2">CBS 117625</strain>
    </source>
</reference>
<keyword evidence="2" id="KW-1185">Reference proteome</keyword>
<protein>
    <submittedName>
        <fullName evidence="1">Uncharacterized protein</fullName>
    </submittedName>
</protein>
<dbReference type="AlphaFoldDB" id="A0A5N6SE44"/>
<dbReference type="GeneID" id="43640084"/>